<organism evidence="1 2">
    <name type="scientific">Mesorhabditis spiculigera</name>
    <dbReference type="NCBI Taxonomy" id="96644"/>
    <lineage>
        <taxon>Eukaryota</taxon>
        <taxon>Metazoa</taxon>
        <taxon>Ecdysozoa</taxon>
        <taxon>Nematoda</taxon>
        <taxon>Chromadorea</taxon>
        <taxon>Rhabditida</taxon>
        <taxon>Rhabditina</taxon>
        <taxon>Rhabditomorpha</taxon>
        <taxon>Rhabditoidea</taxon>
        <taxon>Rhabditidae</taxon>
        <taxon>Mesorhabditinae</taxon>
        <taxon>Mesorhabditis</taxon>
    </lineage>
</organism>
<proteinExistence type="predicted"/>
<feature type="non-terminal residue" evidence="1">
    <location>
        <position position="103"/>
    </location>
</feature>
<keyword evidence="2" id="KW-1185">Reference proteome</keyword>
<dbReference type="EMBL" id="CATQJA010000086">
    <property type="protein sequence ID" value="CAJ0557740.1"/>
    <property type="molecule type" value="Genomic_DNA"/>
</dbReference>
<gene>
    <name evidence="1" type="ORF">MSPICULIGERA_LOCUS498</name>
</gene>
<name>A0AA36FT85_9BILA</name>
<reference evidence="1" key="1">
    <citation type="submission" date="2023-06" db="EMBL/GenBank/DDBJ databases">
        <authorList>
            <person name="Delattre M."/>
        </authorList>
    </citation>
    <scope>NUCLEOTIDE SEQUENCE</scope>
    <source>
        <strain evidence="1">AF72</strain>
    </source>
</reference>
<sequence length="103" mass="11411">MAKANGTRHRVLADSPVYPLEEKLNAVEAALDIRAAENANEADNERLLLVLNPQLEQVEPAPLDNVSVEQLDAIEKQLESLKCPLAPTEYHHKSRLSSTRSQS</sequence>
<comment type="caution">
    <text evidence="1">The sequence shown here is derived from an EMBL/GenBank/DDBJ whole genome shotgun (WGS) entry which is preliminary data.</text>
</comment>
<protein>
    <submittedName>
        <fullName evidence="1">Uncharacterized protein</fullName>
    </submittedName>
</protein>
<dbReference type="AlphaFoldDB" id="A0AA36FT85"/>
<accession>A0AA36FT85</accession>
<dbReference type="Proteomes" id="UP001177023">
    <property type="component" value="Unassembled WGS sequence"/>
</dbReference>
<evidence type="ECO:0000313" key="1">
    <source>
        <dbReference type="EMBL" id="CAJ0557740.1"/>
    </source>
</evidence>
<evidence type="ECO:0000313" key="2">
    <source>
        <dbReference type="Proteomes" id="UP001177023"/>
    </source>
</evidence>